<dbReference type="InterPro" id="IPR049552">
    <property type="entry name" value="PKS_DH_N"/>
</dbReference>
<keyword evidence="2" id="KW-0597">Phosphoprotein</keyword>
<evidence type="ECO:0000313" key="6">
    <source>
        <dbReference type="EMBL" id="MDT3425554.1"/>
    </source>
</evidence>
<name>A0ABU3H407_9BACL</name>
<dbReference type="Proteomes" id="UP001248709">
    <property type="component" value="Unassembled WGS sequence"/>
</dbReference>
<comment type="caution">
    <text evidence="6">The sequence shown here is derived from an EMBL/GenBank/DDBJ whole genome shotgun (WGS) entry which is preliminary data.</text>
</comment>
<dbReference type="InterPro" id="IPR020841">
    <property type="entry name" value="PKS_Beta-ketoAc_synthase_dom"/>
</dbReference>
<dbReference type="SMART" id="SM00826">
    <property type="entry name" value="PKS_DH"/>
    <property type="match status" value="1"/>
</dbReference>
<keyword evidence="1" id="KW-0596">Phosphopantetheine</keyword>
<organism evidence="6 7">
    <name type="scientific">Paenibacillus forsythiae</name>
    <dbReference type="NCBI Taxonomy" id="365616"/>
    <lineage>
        <taxon>Bacteria</taxon>
        <taxon>Bacillati</taxon>
        <taxon>Bacillota</taxon>
        <taxon>Bacilli</taxon>
        <taxon>Bacillales</taxon>
        <taxon>Paenibacillaceae</taxon>
        <taxon>Paenibacillus</taxon>
    </lineage>
</organism>
<feature type="active site" description="Proton donor; for dehydratase activity" evidence="3">
    <location>
        <position position="836"/>
    </location>
</feature>
<dbReference type="SUPFAM" id="SSF53901">
    <property type="entry name" value="Thiolase-like"/>
    <property type="match status" value="1"/>
</dbReference>
<dbReference type="EMBL" id="JAUSUY010000003">
    <property type="protein sequence ID" value="MDT3425554.1"/>
    <property type="molecule type" value="Genomic_DNA"/>
</dbReference>
<dbReference type="CDD" id="cd00833">
    <property type="entry name" value="PKS"/>
    <property type="match status" value="1"/>
</dbReference>
<accession>A0ABU3H407</accession>
<evidence type="ECO:0000256" key="3">
    <source>
        <dbReference type="PROSITE-ProRule" id="PRU01363"/>
    </source>
</evidence>
<dbReference type="InterPro" id="IPR049551">
    <property type="entry name" value="PKS_DH_C"/>
</dbReference>
<dbReference type="PROSITE" id="PS52004">
    <property type="entry name" value="KS3_2"/>
    <property type="match status" value="1"/>
</dbReference>
<feature type="region of interest" description="C-terminal hotdog fold" evidence="3">
    <location>
        <begin position="774"/>
        <end position="930"/>
    </location>
</feature>
<dbReference type="Pfam" id="PF21089">
    <property type="entry name" value="PKS_DH_N"/>
    <property type="match status" value="1"/>
</dbReference>
<dbReference type="SMART" id="SM00825">
    <property type="entry name" value="PKS_KS"/>
    <property type="match status" value="1"/>
</dbReference>
<keyword evidence="7" id="KW-1185">Reference proteome</keyword>
<dbReference type="InterPro" id="IPR014031">
    <property type="entry name" value="Ketoacyl_synth_C"/>
</dbReference>
<dbReference type="Gene3D" id="3.10.129.110">
    <property type="entry name" value="Polyketide synthase dehydratase"/>
    <property type="match status" value="1"/>
</dbReference>
<evidence type="ECO:0000256" key="1">
    <source>
        <dbReference type="ARBA" id="ARBA00022450"/>
    </source>
</evidence>
<dbReference type="Gene3D" id="3.40.47.10">
    <property type="match status" value="1"/>
</dbReference>
<feature type="non-terminal residue" evidence="6">
    <location>
        <position position="1061"/>
    </location>
</feature>
<evidence type="ECO:0000259" key="4">
    <source>
        <dbReference type="PROSITE" id="PS52004"/>
    </source>
</evidence>
<dbReference type="PANTHER" id="PTHR43775:SF37">
    <property type="entry name" value="SI:DKEY-61P9.11"/>
    <property type="match status" value="1"/>
</dbReference>
<keyword evidence="6" id="KW-0808">Transferase</keyword>
<protein>
    <submittedName>
        <fullName evidence="6">Acyl transferase domain-containing protein</fullName>
    </submittedName>
</protein>
<sequence>MMKYKPTDIAIIGMACRFPEAANADEFWQNLINGRSSIREIPEERWKWQDYWGNPQSEGNFTNSKWGGFLSDVAAFDPAFFGFSAREAEIMDPQQRLALELSWSCLEDAGLRPSSLSGDKVGVFMGVFNHDYKELQERRSQNIETYYSTGTASSVIANRISHIFNFRGPSIAIDSSCSSSLYAIHLAMNSLNSAECSLALAGGVNLILTPTRHIAFSKAGMMSPNGSCKTFDDLADGYVRSEGAGVILLKPLDKALQEGDRILGILKGSAINHGGKMHTLTYPNPDAQAEVIVEAIKNAGVGIRTISYMEAHGTGTPKGDPLEIKGLLNAFDILAREEGESGQTGYCGLGSAKTNIGHTESAAGVAGVVKVLLSMQNKHLPGLRNFNQLNHRISLEDSPFYIVDRPQEWKSYIEADGQYAPLRAGVSSFGFGGTNAHVILEEAPAPLNWPAEEERKYTFYMIPLSAKTKKQLMSKMEDLAVWLSDKGNNCRLQDISWTLLVGREHFDFRAAFVVNDVADLRECVKGVLENRKVEACVMEYVPKKERSNEPSLVQLGMETIEELIADDGTAHDCFMKMMTLAKLFVKGYESDWKACFSVSHPRRISLPTYPFSRECFWLPDSPVDSGEILLNKRRLLHPLLHENVSCFREQRFHSIFTGAEFFLRDHIVKNRHVLPGVVYLEMARAAAEISLANTQEKDSLKLVDVVWTRPVTTGTKPIRLQVALEPKNSGDIRFTVISLFDTKEPIIHTEGTVKVVNSTSASRLDITKLRGECVFKELPSRKCYPLLSTTGLDYGPAHRSIQNVYCGFKQLLAELSLPETAHDAEGKLILHPSLMDAAFQSAIGFLGVFDEPVPTAPVSAVQPSLPFALQELEILGRCTANMWAWIRYSEGSGADSKVRKLDIDMCDEDGNVRVRMKGFSSRVMESGETAAQGAVALPHAPREAAGAGTHLLVPVWDVCAPQGEEAIPSSADRVVLIGGTPEQRLAVREHCPQARELQIATGDSALEIARKFGDIGPVDHIVWMAPERGMTSLADESLIAGQETGVLELFRLCKALLAAGY</sequence>
<dbReference type="Pfam" id="PF16197">
    <property type="entry name" value="KAsynt_C_assoc"/>
    <property type="match status" value="1"/>
</dbReference>
<reference evidence="6 7" key="1">
    <citation type="submission" date="2023-07" db="EMBL/GenBank/DDBJ databases">
        <title>Genomic Encyclopedia of Type Strains, Phase IV (KMG-IV): sequencing the most valuable type-strain genomes for metagenomic binning, comparative biology and taxonomic classification.</title>
        <authorList>
            <person name="Goeker M."/>
        </authorList>
    </citation>
    <scope>NUCLEOTIDE SEQUENCE [LARGE SCALE GENOMIC DNA]</scope>
    <source>
        <strain evidence="6 7">T98</strain>
    </source>
</reference>
<dbReference type="InterPro" id="IPR014030">
    <property type="entry name" value="Ketoacyl_synth_N"/>
</dbReference>
<dbReference type="PROSITE" id="PS52019">
    <property type="entry name" value="PKS_MFAS_DH"/>
    <property type="match status" value="1"/>
</dbReference>
<feature type="region of interest" description="N-terminal hotdog fold" evidence="3">
    <location>
        <begin position="637"/>
        <end position="760"/>
    </location>
</feature>
<dbReference type="GO" id="GO:0016740">
    <property type="term" value="F:transferase activity"/>
    <property type="evidence" value="ECO:0007669"/>
    <property type="project" value="UniProtKB-KW"/>
</dbReference>
<dbReference type="Pfam" id="PF00109">
    <property type="entry name" value="ketoacyl-synt"/>
    <property type="match status" value="1"/>
</dbReference>
<dbReference type="InterPro" id="IPR049900">
    <property type="entry name" value="PKS_mFAS_DH"/>
</dbReference>
<proteinExistence type="predicted"/>
<feature type="domain" description="Ketosynthase family 3 (KS3)" evidence="4">
    <location>
        <begin position="6"/>
        <end position="442"/>
    </location>
</feature>
<dbReference type="InterPro" id="IPR032821">
    <property type="entry name" value="PKS_assoc"/>
</dbReference>
<dbReference type="RefSeq" id="WP_312000802.1">
    <property type="nucleotide sequence ID" value="NZ_JAUSUY010000003.1"/>
</dbReference>
<dbReference type="Gene3D" id="1.10.1240.100">
    <property type="match status" value="1"/>
</dbReference>
<evidence type="ECO:0000259" key="5">
    <source>
        <dbReference type="PROSITE" id="PS52019"/>
    </source>
</evidence>
<gene>
    <name evidence="6" type="ORF">J2Z22_001070</name>
</gene>
<evidence type="ECO:0000313" key="7">
    <source>
        <dbReference type="Proteomes" id="UP001248709"/>
    </source>
</evidence>
<dbReference type="Pfam" id="PF02801">
    <property type="entry name" value="Ketoacyl-synt_C"/>
    <property type="match status" value="1"/>
</dbReference>
<dbReference type="InterPro" id="IPR016039">
    <property type="entry name" value="Thiolase-like"/>
</dbReference>
<feature type="active site" description="Proton acceptor; for dehydratase activity" evidence="3">
    <location>
        <position position="666"/>
    </location>
</feature>
<dbReference type="Pfam" id="PF14765">
    <property type="entry name" value="PS-DH"/>
    <property type="match status" value="1"/>
</dbReference>
<dbReference type="InterPro" id="IPR050091">
    <property type="entry name" value="PKS_NRPS_Biosynth_Enz"/>
</dbReference>
<dbReference type="InterPro" id="IPR042104">
    <property type="entry name" value="PKS_dehydratase_sf"/>
</dbReference>
<dbReference type="PANTHER" id="PTHR43775">
    <property type="entry name" value="FATTY ACID SYNTHASE"/>
    <property type="match status" value="1"/>
</dbReference>
<feature type="domain" description="PKS/mFAS DH" evidence="5">
    <location>
        <begin position="637"/>
        <end position="930"/>
    </location>
</feature>
<evidence type="ECO:0000256" key="2">
    <source>
        <dbReference type="ARBA" id="ARBA00022553"/>
    </source>
</evidence>
<dbReference type="InterPro" id="IPR020807">
    <property type="entry name" value="PKS_DH"/>
</dbReference>